<reference evidence="1 2" key="1">
    <citation type="submission" date="2014-03" db="EMBL/GenBank/DDBJ databases">
        <title>Draft genome of the hookworm Oesophagostomum dentatum.</title>
        <authorList>
            <person name="Mitreva M."/>
        </authorList>
    </citation>
    <scope>NUCLEOTIDE SEQUENCE [LARGE SCALE GENOMIC DNA]</scope>
    <source>
        <strain evidence="1 2">OD-Hann</strain>
    </source>
</reference>
<gene>
    <name evidence="1" type="ORF">OESDEN_02828</name>
</gene>
<evidence type="ECO:0000313" key="1">
    <source>
        <dbReference type="EMBL" id="KHJ97195.1"/>
    </source>
</evidence>
<keyword evidence="2" id="KW-1185">Reference proteome</keyword>
<accession>A0A0B1TP95</accession>
<dbReference type="EMBL" id="KN549497">
    <property type="protein sequence ID" value="KHJ97195.1"/>
    <property type="molecule type" value="Genomic_DNA"/>
</dbReference>
<dbReference type="Proteomes" id="UP000053660">
    <property type="component" value="Unassembled WGS sequence"/>
</dbReference>
<evidence type="ECO:0000313" key="2">
    <source>
        <dbReference type="Proteomes" id="UP000053660"/>
    </source>
</evidence>
<proteinExistence type="predicted"/>
<organism evidence="1 2">
    <name type="scientific">Oesophagostomum dentatum</name>
    <name type="common">Nodular worm</name>
    <dbReference type="NCBI Taxonomy" id="61180"/>
    <lineage>
        <taxon>Eukaryota</taxon>
        <taxon>Metazoa</taxon>
        <taxon>Ecdysozoa</taxon>
        <taxon>Nematoda</taxon>
        <taxon>Chromadorea</taxon>
        <taxon>Rhabditida</taxon>
        <taxon>Rhabditina</taxon>
        <taxon>Rhabditomorpha</taxon>
        <taxon>Strongyloidea</taxon>
        <taxon>Strongylidae</taxon>
        <taxon>Oesophagostomum</taxon>
    </lineage>
</organism>
<sequence>MFSFPLRISFLVVLDVVIFTSILAQDCTSIAIAIAPLSPLVVRPAIATPVLM</sequence>
<protein>
    <submittedName>
        <fullName evidence="1">Uncharacterized protein</fullName>
    </submittedName>
</protein>
<dbReference type="AlphaFoldDB" id="A0A0B1TP95"/>
<name>A0A0B1TP95_OESDE</name>